<keyword evidence="6 11" id="KW-0472">Membrane</keyword>
<feature type="binding site" evidence="8">
    <location>
        <position position="245"/>
    </location>
    <ligand>
        <name>Na(+)</name>
        <dbReference type="ChEBI" id="CHEBI:29101"/>
        <label>1</label>
    </ligand>
</feature>
<reference evidence="12" key="1">
    <citation type="submission" date="2021-04" db="EMBL/GenBank/DDBJ databases">
        <authorList>
            <consortium name="Molecular Ecology Group"/>
        </authorList>
    </citation>
    <scope>NUCLEOTIDE SEQUENCE</scope>
</reference>
<evidence type="ECO:0000256" key="8">
    <source>
        <dbReference type="PIRSR" id="PIRSR600175-1"/>
    </source>
</evidence>
<gene>
    <name evidence="12" type="ORF">CUNI_LOCUS15699</name>
</gene>
<dbReference type="GO" id="GO:0005283">
    <property type="term" value="F:amino acid:sodium symporter activity"/>
    <property type="evidence" value="ECO:0007669"/>
    <property type="project" value="TreeGrafter"/>
</dbReference>
<evidence type="ECO:0000256" key="7">
    <source>
        <dbReference type="ARBA" id="ARBA00023180"/>
    </source>
</evidence>
<dbReference type="Proteomes" id="UP000678393">
    <property type="component" value="Unassembled WGS sequence"/>
</dbReference>
<dbReference type="PRINTS" id="PR00176">
    <property type="entry name" value="NANEUSMPORT"/>
</dbReference>
<evidence type="ECO:0000313" key="12">
    <source>
        <dbReference type="EMBL" id="CAG5130141.1"/>
    </source>
</evidence>
<keyword evidence="8" id="KW-0915">Sodium</keyword>
<protein>
    <submittedName>
        <fullName evidence="12">Uncharacterized protein</fullName>
    </submittedName>
</protein>
<evidence type="ECO:0000256" key="9">
    <source>
        <dbReference type="PIRSR" id="PIRSR600175-2"/>
    </source>
</evidence>
<dbReference type="OrthoDB" id="6581954at2759"/>
<evidence type="ECO:0000256" key="10">
    <source>
        <dbReference type="SAM" id="MobiDB-lite"/>
    </source>
</evidence>
<keyword evidence="3" id="KW-0813">Transport</keyword>
<evidence type="ECO:0000313" key="13">
    <source>
        <dbReference type="Proteomes" id="UP000678393"/>
    </source>
</evidence>
<dbReference type="GO" id="GO:0046872">
    <property type="term" value="F:metal ion binding"/>
    <property type="evidence" value="ECO:0007669"/>
    <property type="project" value="UniProtKB-KW"/>
</dbReference>
<comment type="subcellular location">
    <subcellularLocation>
        <location evidence="1">Membrane</location>
        <topology evidence="1">Multi-pass membrane protein</topology>
    </subcellularLocation>
</comment>
<dbReference type="InterPro" id="IPR000175">
    <property type="entry name" value="Na/ntran_symport"/>
</dbReference>
<comment type="caution">
    <text evidence="12">The sequence shown here is derived from an EMBL/GenBank/DDBJ whole genome shotgun (WGS) entry which is preliminary data.</text>
</comment>
<keyword evidence="13" id="KW-1185">Reference proteome</keyword>
<dbReference type="GO" id="GO:0005886">
    <property type="term" value="C:plasma membrane"/>
    <property type="evidence" value="ECO:0007669"/>
    <property type="project" value="TreeGrafter"/>
</dbReference>
<proteinExistence type="inferred from homology"/>
<organism evidence="12 13">
    <name type="scientific">Candidula unifasciata</name>
    <dbReference type="NCBI Taxonomy" id="100452"/>
    <lineage>
        <taxon>Eukaryota</taxon>
        <taxon>Metazoa</taxon>
        <taxon>Spiralia</taxon>
        <taxon>Lophotrochozoa</taxon>
        <taxon>Mollusca</taxon>
        <taxon>Gastropoda</taxon>
        <taxon>Heterobranchia</taxon>
        <taxon>Euthyneura</taxon>
        <taxon>Panpulmonata</taxon>
        <taxon>Eupulmonata</taxon>
        <taxon>Stylommatophora</taxon>
        <taxon>Helicina</taxon>
        <taxon>Helicoidea</taxon>
        <taxon>Geomitridae</taxon>
        <taxon>Candidula</taxon>
    </lineage>
</organism>
<keyword evidence="4 11" id="KW-0812">Transmembrane</keyword>
<accession>A0A8S3ZUC5</accession>
<feature type="transmembrane region" description="Helical" evidence="11">
    <location>
        <begin position="275"/>
        <end position="294"/>
    </location>
</feature>
<feature type="transmembrane region" description="Helical" evidence="11">
    <location>
        <begin position="233"/>
        <end position="254"/>
    </location>
</feature>
<dbReference type="PANTHER" id="PTHR11616:SF321">
    <property type="entry name" value="SODIUM-DEPENDENT NUTRIENT AMINO ACID TRANSPORTER 1-RELATED"/>
    <property type="match status" value="1"/>
</dbReference>
<feature type="transmembrane region" description="Helical" evidence="11">
    <location>
        <begin position="306"/>
        <end position="327"/>
    </location>
</feature>
<feature type="region of interest" description="Disordered" evidence="10">
    <location>
        <begin position="458"/>
        <end position="502"/>
    </location>
</feature>
<evidence type="ECO:0000256" key="6">
    <source>
        <dbReference type="ARBA" id="ARBA00023136"/>
    </source>
</evidence>
<keyword evidence="8" id="KW-0479">Metal-binding</keyword>
<dbReference type="Pfam" id="PF00209">
    <property type="entry name" value="SNF"/>
    <property type="match status" value="1"/>
</dbReference>
<feature type="transmembrane region" description="Helical" evidence="11">
    <location>
        <begin position="392"/>
        <end position="417"/>
    </location>
</feature>
<feature type="binding site" evidence="8">
    <location>
        <position position="180"/>
    </location>
    <ligand>
        <name>Na(+)</name>
        <dbReference type="ChEBI" id="CHEBI:29101"/>
        <label>1</label>
    </ligand>
</feature>
<evidence type="ECO:0000256" key="1">
    <source>
        <dbReference type="ARBA" id="ARBA00004141"/>
    </source>
</evidence>
<dbReference type="EMBL" id="CAJHNH020003864">
    <property type="protein sequence ID" value="CAG5130141.1"/>
    <property type="molecule type" value="Genomic_DNA"/>
</dbReference>
<sequence>MQEQIPWSTCGNEWNTCYCRTSDMNTTLDDPLLWFNSTGLNCSGIAFNGTKVFSSSEEYYNNYVLEKTASIAEPGKIKWDLTLCNLLAWVIIGICLIKGVKSMGKAVYFFALFPYVVMTILLIRGATLPGAIKGIDFYITPDTSKLKDSKVWKEAASQIFFSLSCCTGSLTYGIIIPVINCLTSFYVGFAIFSVLGFMSQNTGIDVKDVATDGTGLVFVAFPEALSHMPVPQLWSVLFFLMMICLGMGTQFPSVETVLTALQDEFEVFRGKKSAFAFRVGVCILGFVLGLPQTTQGGSYLMDLCNIFVGFPLLLVGLLEFVSIVWIYGVKRFSEDILLMMGDSYPRRVIFYCYYLWNWVVVAPLMILAIIIFECVDYTPITSDEYPEWAEALGWILVAFVMIWTPVWYVTAFLVAWAKQGFKDGLRLLARLNQPTLKWGPKEPENRTLERYRLYLTNGSDKQTPSLKKPPPQSPDNSHLSGQQNTNAHFAFTSDGPKIVTKL</sequence>
<dbReference type="AlphaFoldDB" id="A0A8S3ZUC5"/>
<feature type="binding site" evidence="8">
    <location>
        <position position="162"/>
    </location>
    <ligand>
        <name>Na(+)</name>
        <dbReference type="ChEBI" id="CHEBI:29101"/>
        <label>1</label>
    </ligand>
</feature>
<feature type="transmembrane region" description="Helical" evidence="11">
    <location>
        <begin position="348"/>
        <end position="372"/>
    </location>
</feature>
<keyword evidence="9" id="KW-1015">Disulfide bond</keyword>
<dbReference type="PANTHER" id="PTHR11616">
    <property type="entry name" value="SODIUM/CHLORIDE DEPENDENT TRANSPORTER"/>
    <property type="match status" value="1"/>
</dbReference>
<evidence type="ECO:0000256" key="2">
    <source>
        <dbReference type="ARBA" id="ARBA00006459"/>
    </source>
</evidence>
<feature type="disulfide bond" evidence="9">
    <location>
        <begin position="10"/>
        <end position="19"/>
    </location>
</feature>
<keyword evidence="5 11" id="KW-1133">Transmembrane helix</keyword>
<evidence type="ECO:0000256" key="4">
    <source>
        <dbReference type="ARBA" id="ARBA00022692"/>
    </source>
</evidence>
<keyword evidence="7" id="KW-0325">Glycoprotein</keyword>
<dbReference type="GO" id="GO:0089718">
    <property type="term" value="P:amino acid import across plasma membrane"/>
    <property type="evidence" value="ECO:0007669"/>
    <property type="project" value="TreeGrafter"/>
</dbReference>
<dbReference type="PROSITE" id="PS50267">
    <property type="entry name" value="NA_NEUROTRAN_SYMP_3"/>
    <property type="match status" value="1"/>
</dbReference>
<feature type="transmembrane region" description="Helical" evidence="11">
    <location>
        <begin position="170"/>
        <end position="198"/>
    </location>
</feature>
<dbReference type="SUPFAM" id="SSF161070">
    <property type="entry name" value="SNF-like"/>
    <property type="match status" value="1"/>
</dbReference>
<evidence type="ECO:0000256" key="11">
    <source>
        <dbReference type="SAM" id="Phobius"/>
    </source>
</evidence>
<dbReference type="InterPro" id="IPR037272">
    <property type="entry name" value="SNS_sf"/>
</dbReference>
<comment type="similarity">
    <text evidence="2">Belongs to the sodium:neurotransmitter symporter (SNF) (TC 2.A.22) family.</text>
</comment>
<feature type="compositionally biased region" description="Polar residues" evidence="10">
    <location>
        <begin position="474"/>
        <end position="487"/>
    </location>
</feature>
<evidence type="ECO:0000256" key="3">
    <source>
        <dbReference type="ARBA" id="ARBA00022448"/>
    </source>
</evidence>
<feature type="transmembrane region" description="Helical" evidence="11">
    <location>
        <begin position="106"/>
        <end position="123"/>
    </location>
</feature>
<evidence type="ECO:0000256" key="5">
    <source>
        <dbReference type="ARBA" id="ARBA00022989"/>
    </source>
</evidence>
<name>A0A8S3ZUC5_9EUPU</name>